<dbReference type="EMBL" id="HE663493">
    <property type="protein sequence ID" value="CCG07647.1"/>
    <property type="molecule type" value="Genomic_DNA"/>
</dbReference>
<organism evidence="1 2">
    <name type="scientific">Pararhodospirillum photometricum DSM 122</name>
    <dbReference type="NCBI Taxonomy" id="1150469"/>
    <lineage>
        <taxon>Bacteria</taxon>
        <taxon>Pseudomonadati</taxon>
        <taxon>Pseudomonadota</taxon>
        <taxon>Alphaproteobacteria</taxon>
        <taxon>Rhodospirillales</taxon>
        <taxon>Rhodospirillaceae</taxon>
        <taxon>Pararhodospirillum</taxon>
    </lineage>
</organism>
<name>H6SRW8_PARPM</name>
<evidence type="ECO:0000313" key="2">
    <source>
        <dbReference type="Proteomes" id="UP000033220"/>
    </source>
</evidence>
<dbReference type="STRING" id="1150469.RSPPHO_01021"/>
<reference evidence="1 2" key="1">
    <citation type="submission" date="2012-02" db="EMBL/GenBank/DDBJ databases">
        <title>Shotgun genome sequence of Phaeospirillum photometricum DSM 122.</title>
        <authorList>
            <person name="Duquesne K."/>
            <person name="Sturgis J."/>
        </authorList>
    </citation>
    <scope>NUCLEOTIDE SEQUENCE [LARGE SCALE GENOMIC DNA]</scope>
    <source>
        <strain evidence="2">DSM122</strain>
    </source>
</reference>
<protein>
    <submittedName>
        <fullName evidence="1">Uncharacterized protein</fullName>
    </submittedName>
</protein>
<dbReference type="PATRIC" id="fig|1150469.3.peg.1165"/>
<dbReference type="KEGG" id="rpm:RSPPHO_01021"/>
<sequence length="140" mass="14979">MPGVRCGGGGSRKRGKAGEAGLPRLLHSLRRGFMVDVLTRAVRARQAVARQETAVVAATGTINTDKAQSCARALVPTQRSVGTLRPKSNAADAVWTEIARETETVRVSSADGAFWVDVEQVRRLSLRSETGARLTLILTP</sequence>
<proteinExistence type="predicted"/>
<evidence type="ECO:0000313" key="1">
    <source>
        <dbReference type="EMBL" id="CCG07647.1"/>
    </source>
</evidence>
<dbReference type="AlphaFoldDB" id="H6SRW8"/>
<dbReference type="HOGENOM" id="CLU_1833660_0_0_5"/>
<gene>
    <name evidence="1" type="ORF">RSPPHO_01021</name>
</gene>
<keyword evidence="2" id="KW-1185">Reference proteome</keyword>
<dbReference type="Proteomes" id="UP000033220">
    <property type="component" value="Chromosome DSM 122"/>
</dbReference>
<accession>H6SRW8</accession>